<gene>
    <name evidence="1" type="ORF">BWY04_01067</name>
</gene>
<dbReference type="AlphaFoldDB" id="A0A1V5ZLC4"/>
<accession>A0A1V5ZLC4</accession>
<proteinExistence type="predicted"/>
<comment type="caution">
    <text evidence="1">The sequence shown here is derived from an EMBL/GenBank/DDBJ whole genome shotgun (WGS) entry which is preliminary data.</text>
</comment>
<sequence length="234" mass="28602">MSYPKNSAFIPELQYWFSVFSRNESKLNKTGVGYCNIIPRESLPEDSFIELLFNENWKKFSYSYKYKRIENKQYWPFTVRTRLSVYSNFSRYFISGKTSEFSLNIFNLHLDDILLLNKLLEYRLVFNSMIPEREFPFWEYGRYSWEDYEYEEWTDTTSYLWEDIFFNILFEDLETPLSKLIFLYLDFKIYGNFENYNNDIIISDVDTPNHILCKCFELFLLDTYFKNSLENVVF</sequence>
<dbReference type="Proteomes" id="UP000485621">
    <property type="component" value="Unassembled WGS sequence"/>
</dbReference>
<protein>
    <submittedName>
        <fullName evidence="1">Uncharacterized protein</fullName>
    </submittedName>
</protein>
<reference evidence="1" key="1">
    <citation type="submission" date="2017-02" db="EMBL/GenBank/DDBJ databases">
        <title>Delving into the versatile metabolic prowess of the omnipresent phylum Bacteroidetes.</title>
        <authorList>
            <person name="Nobu M.K."/>
            <person name="Mei R."/>
            <person name="Narihiro T."/>
            <person name="Kuroda K."/>
            <person name="Liu W.-T."/>
        </authorList>
    </citation>
    <scope>NUCLEOTIDE SEQUENCE</scope>
    <source>
        <strain evidence="1">ADurb.Bin160</strain>
    </source>
</reference>
<name>A0A1V5ZLC4_9BACT</name>
<dbReference type="EMBL" id="MWDB01000025">
    <property type="protein sequence ID" value="OQB41037.1"/>
    <property type="molecule type" value="Genomic_DNA"/>
</dbReference>
<organism evidence="1">
    <name type="scientific">candidate division CPR1 bacterium ADurb.Bin160</name>
    <dbReference type="NCBI Taxonomy" id="1852826"/>
    <lineage>
        <taxon>Bacteria</taxon>
        <taxon>candidate division CPR1</taxon>
    </lineage>
</organism>
<evidence type="ECO:0000313" key="1">
    <source>
        <dbReference type="EMBL" id="OQB41037.1"/>
    </source>
</evidence>